<evidence type="ECO:0000313" key="3">
    <source>
        <dbReference type="EMBL" id="XCD18107.1"/>
    </source>
</evidence>
<dbReference type="InterPro" id="IPR025209">
    <property type="entry name" value="DUF4209"/>
</dbReference>
<organism evidence="3">
    <name type="scientific">Vibrio chaetopteri</name>
    <dbReference type="NCBI Taxonomy" id="3016528"/>
    <lineage>
        <taxon>Bacteria</taxon>
        <taxon>Pseudomonadati</taxon>
        <taxon>Pseudomonadota</taxon>
        <taxon>Gammaproteobacteria</taxon>
        <taxon>Vibrionales</taxon>
        <taxon>Vibrionaceae</taxon>
        <taxon>Vibrio</taxon>
    </lineage>
</organism>
<sequence>MRLGKINSNVKARRDTKRRRAKKMLAWSKLKLNAFAVIHNPSVQYELKDFLNCRWSYDFCANSHHGFSSVASSLEKLSKQKLDNKLIVQSRILKLMAAAMGMKLEAESKNAPLKPYYVAVDGSGRTTSIEDFTEYELEFFEKVVEHGTEPWLQSRLAEILWFAKKPRKRQFAHAAISSYILIPAEPDFWHRDAKLCWERAARLSLQLRDEALVKHVKSKLFACLNREYPSHKFMKLWVADLMSRLHLDSDFIDEVADLLFDEGLALFEKNDFLSSESYFKLSSTKYEHCEREEDYLNSLVYIADCYEKEADSRITDSNMVANSFYESAVQAYRRIPKKLRSGHNVEERIEAIRKKMTISGKDSLEEMAVITSPGLDISDDVKRATEHVSKKAELSEAIVYFSGLARVSNYDKTLELTKQSMRDNPLGAMMGSTHMSQDGRVIAKTPPLTFDLGEDNPVNKAVLYREMQKIFDFETEFVVYATIKPALNIILLEHTVSKEFLIQLCQASPLISDERSRLMGLGLWLGFELEFGSAIHILSPQIEHIVRTLLKNAGVKTTNLDRDGIENENGLSTLIDLDQSRSILGQDLWLEIKLLFTSALGPNLRNEAAHGLLCDNSSSSSSSIYAWWLSLRLVVHSAMGYINFDLTSFENTEIREL</sequence>
<gene>
    <name evidence="3" type="ORF">PG915_22795</name>
</gene>
<evidence type="ECO:0000259" key="2">
    <source>
        <dbReference type="Pfam" id="PF24098"/>
    </source>
</evidence>
<dbReference type="AlphaFoldDB" id="A0AAU8BQN4"/>
<reference evidence="3" key="1">
    <citation type="submission" date="2023-01" db="EMBL/GenBank/DDBJ databases">
        <title>Vibrio sp. CB1-14 genome sequencing.</title>
        <authorList>
            <person name="Otstavnykh N."/>
            <person name="Isaeva M."/>
            <person name="Meleshko D."/>
        </authorList>
    </citation>
    <scope>NUCLEOTIDE SEQUENCE</scope>
    <source>
        <strain evidence="3">CB1-14</strain>
    </source>
</reference>
<dbReference type="EMBL" id="CP115921">
    <property type="protein sequence ID" value="XCD18107.1"/>
    <property type="molecule type" value="Genomic_DNA"/>
</dbReference>
<protein>
    <submittedName>
        <fullName evidence="3">DUF4209 domain-containing protein</fullName>
    </submittedName>
</protein>
<dbReference type="Pfam" id="PF13910">
    <property type="entry name" value="DUF4209"/>
    <property type="match status" value="1"/>
</dbReference>
<dbReference type="RefSeq" id="WP_353499257.1">
    <property type="nucleotide sequence ID" value="NZ_CP115921.1"/>
</dbReference>
<accession>A0AAU8BQN4</accession>
<dbReference type="Pfam" id="PF24098">
    <property type="entry name" value="DUF7380"/>
    <property type="match status" value="1"/>
</dbReference>
<name>A0AAU8BQN4_9VIBR</name>
<dbReference type="KEGG" id="vck:PG915_22795"/>
<dbReference type="InterPro" id="IPR055804">
    <property type="entry name" value="DUF7380"/>
</dbReference>
<feature type="domain" description="DUF4209" evidence="1">
    <location>
        <begin position="542"/>
        <end position="632"/>
    </location>
</feature>
<evidence type="ECO:0000259" key="1">
    <source>
        <dbReference type="Pfam" id="PF13910"/>
    </source>
</evidence>
<feature type="domain" description="DUF7380" evidence="2">
    <location>
        <begin position="42"/>
        <end position="211"/>
    </location>
</feature>
<proteinExistence type="predicted"/>